<comment type="similarity">
    <text evidence="2 12 13">Belongs to the NDK family.</text>
</comment>
<comment type="cofactor">
    <cofactor evidence="1">
        <name>Mg(2+)</name>
        <dbReference type="ChEBI" id="CHEBI:18420"/>
    </cofactor>
</comment>
<name>A0A0G0Q5Z1_9BACT</name>
<feature type="binding site" evidence="12">
    <location>
        <position position="9"/>
    </location>
    <ligand>
        <name>ATP</name>
        <dbReference type="ChEBI" id="CHEBI:30616"/>
    </ligand>
</feature>
<dbReference type="GO" id="GO:0006241">
    <property type="term" value="P:CTP biosynthetic process"/>
    <property type="evidence" value="ECO:0007669"/>
    <property type="project" value="InterPro"/>
</dbReference>
<dbReference type="Proteomes" id="UP000034539">
    <property type="component" value="Unassembled WGS sequence"/>
</dbReference>
<dbReference type="GO" id="GO:0046872">
    <property type="term" value="F:metal ion binding"/>
    <property type="evidence" value="ECO:0007669"/>
    <property type="project" value="UniProtKB-KW"/>
</dbReference>
<evidence type="ECO:0000256" key="4">
    <source>
        <dbReference type="ARBA" id="ARBA00017632"/>
    </source>
</evidence>
<dbReference type="Gene3D" id="3.30.70.141">
    <property type="entry name" value="Nucleoside diphosphate kinase-like domain"/>
    <property type="match status" value="1"/>
</dbReference>
<protein>
    <recommendedName>
        <fullName evidence="4">Nucleoside diphosphate kinase</fullName>
        <ecNumber evidence="3">2.7.4.6</ecNumber>
    </recommendedName>
</protein>
<gene>
    <name evidence="15" type="ORF">UT63_C0033G0006</name>
</gene>
<evidence type="ECO:0000256" key="9">
    <source>
        <dbReference type="ARBA" id="ARBA00022840"/>
    </source>
</evidence>
<feature type="binding site" evidence="12">
    <location>
        <position position="85"/>
    </location>
    <ligand>
        <name>ATP</name>
        <dbReference type="ChEBI" id="CHEBI:30616"/>
    </ligand>
</feature>
<dbReference type="GO" id="GO:0004550">
    <property type="term" value="F:nucleoside diphosphate kinase activity"/>
    <property type="evidence" value="ECO:0007669"/>
    <property type="project" value="UniProtKB-EC"/>
</dbReference>
<dbReference type="CDD" id="cd04413">
    <property type="entry name" value="NDPk_I"/>
    <property type="match status" value="1"/>
</dbReference>
<dbReference type="SUPFAM" id="SSF54919">
    <property type="entry name" value="Nucleoside diphosphate kinase, NDK"/>
    <property type="match status" value="1"/>
</dbReference>
<feature type="binding site" evidence="12">
    <location>
        <position position="57"/>
    </location>
    <ligand>
        <name>ATP</name>
        <dbReference type="ChEBI" id="CHEBI:30616"/>
    </ligand>
</feature>
<evidence type="ECO:0000259" key="14">
    <source>
        <dbReference type="SMART" id="SM00562"/>
    </source>
</evidence>
<feature type="binding site" evidence="12">
    <location>
        <position position="102"/>
    </location>
    <ligand>
        <name>ATP</name>
        <dbReference type="ChEBI" id="CHEBI:30616"/>
    </ligand>
</feature>
<dbReference type="PRINTS" id="PR01243">
    <property type="entry name" value="NUCDPKINASE"/>
</dbReference>
<evidence type="ECO:0000256" key="11">
    <source>
        <dbReference type="ARBA" id="ARBA00023080"/>
    </source>
</evidence>
<sequence length="142" mass="15970">MGRTVVLIKPDAVKSGFIGQIITRLEKAGFVMVAAKLLYLEDKIIDVWYGHHKEKPFFPELKSFMQSAPIMAMLWEGDEVVAKIRTMAGITDSTKAEKGTIRSDFGRDVQMNAVHISDSVESANKETNLIFSPEEICEHQRN</sequence>
<evidence type="ECO:0000256" key="1">
    <source>
        <dbReference type="ARBA" id="ARBA00001946"/>
    </source>
</evidence>
<evidence type="ECO:0000256" key="10">
    <source>
        <dbReference type="ARBA" id="ARBA00022842"/>
    </source>
</evidence>
<dbReference type="EMBL" id="LBXN01000033">
    <property type="protein sequence ID" value="KKR32751.1"/>
    <property type="molecule type" value="Genomic_DNA"/>
</dbReference>
<evidence type="ECO:0000313" key="16">
    <source>
        <dbReference type="Proteomes" id="UP000034539"/>
    </source>
</evidence>
<reference evidence="15 16" key="1">
    <citation type="journal article" date="2015" name="Nature">
        <title>rRNA introns, odd ribosomes, and small enigmatic genomes across a large radiation of phyla.</title>
        <authorList>
            <person name="Brown C.T."/>
            <person name="Hug L.A."/>
            <person name="Thomas B.C."/>
            <person name="Sharon I."/>
            <person name="Castelle C.J."/>
            <person name="Singh A."/>
            <person name="Wilkins M.J."/>
            <person name="Williams K.H."/>
            <person name="Banfield J.F."/>
        </authorList>
    </citation>
    <scope>NUCLEOTIDE SEQUENCE [LARGE SCALE GENOMIC DNA]</scope>
</reference>
<dbReference type="Pfam" id="PF00334">
    <property type="entry name" value="NDK"/>
    <property type="match status" value="1"/>
</dbReference>
<evidence type="ECO:0000256" key="3">
    <source>
        <dbReference type="ARBA" id="ARBA00012966"/>
    </source>
</evidence>
<keyword evidence="5" id="KW-0808">Transferase</keyword>
<dbReference type="EC" id="2.7.4.6" evidence="3"/>
<dbReference type="InterPro" id="IPR034907">
    <property type="entry name" value="NDK-like_dom"/>
</dbReference>
<keyword evidence="6" id="KW-0479">Metal-binding</keyword>
<evidence type="ECO:0000256" key="8">
    <source>
        <dbReference type="ARBA" id="ARBA00022777"/>
    </source>
</evidence>
<keyword evidence="8 15" id="KW-0418">Kinase</keyword>
<evidence type="ECO:0000256" key="12">
    <source>
        <dbReference type="PROSITE-ProRule" id="PRU00706"/>
    </source>
</evidence>
<comment type="caution">
    <text evidence="15">The sequence shown here is derived from an EMBL/GenBank/DDBJ whole genome shotgun (WGS) entry which is preliminary data.</text>
</comment>
<feature type="domain" description="Nucleoside diphosphate kinase-like" evidence="14">
    <location>
        <begin position="1"/>
        <end position="138"/>
    </location>
</feature>
<keyword evidence="11" id="KW-0546">Nucleotide metabolism</keyword>
<evidence type="ECO:0000256" key="5">
    <source>
        <dbReference type="ARBA" id="ARBA00022679"/>
    </source>
</evidence>
<feature type="binding site" evidence="12">
    <location>
        <position position="112"/>
    </location>
    <ligand>
        <name>ATP</name>
        <dbReference type="ChEBI" id="CHEBI:30616"/>
    </ligand>
</feature>
<dbReference type="GO" id="GO:0006183">
    <property type="term" value="P:GTP biosynthetic process"/>
    <property type="evidence" value="ECO:0007669"/>
    <property type="project" value="InterPro"/>
</dbReference>
<keyword evidence="9" id="KW-0067">ATP-binding</keyword>
<dbReference type="GO" id="GO:0005524">
    <property type="term" value="F:ATP binding"/>
    <property type="evidence" value="ECO:0007669"/>
    <property type="project" value="UniProtKB-KW"/>
</dbReference>
<evidence type="ECO:0000256" key="13">
    <source>
        <dbReference type="RuleBase" id="RU004011"/>
    </source>
</evidence>
<feature type="binding site" evidence="12">
    <location>
        <position position="91"/>
    </location>
    <ligand>
        <name>ATP</name>
        <dbReference type="ChEBI" id="CHEBI:30616"/>
    </ligand>
</feature>
<keyword evidence="10" id="KW-0460">Magnesium</keyword>
<evidence type="ECO:0000313" key="15">
    <source>
        <dbReference type="EMBL" id="KKR32751.1"/>
    </source>
</evidence>
<evidence type="ECO:0000256" key="7">
    <source>
        <dbReference type="ARBA" id="ARBA00022741"/>
    </source>
</evidence>
<evidence type="ECO:0000256" key="2">
    <source>
        <dbReference type="ARBA" id="ARBA00008142"/>
    </source>
</evidence>
<evidence type="ECO:0000256" key="6">
    <source>
        <dbReference type="ARBA" id="ARBA00022723"/>
    </source>
</evidence>
<keyword evidence="7" id="KW-0547">Nucleotide-binding</keyword>
<dbReference type="PANTHER" id="PTHR11349">
    <property type="entry name" value="NUCLEOSIDE DIPHOSPHATE KINASE"/>
    <property type="match status" value="1"/>
</dbReference>
<dbReference type="AlphaFoldDB" id="A0A0G0Q5Z1"/>
<dbReference type="SMART" id="SM00562">
    <property type="entry name" value="NDK"/>
    <property type="match status" value="1"/>
</dbReference>
<dbReference type="InterPro" id="IPR036850">
    <property type="entry name" value="NDK-like_dom_sf"/>
</dbReference>
<dbReference type="FunFam" id="3.30.70.141:FF:000003">
    <property type="entry name" value="Nucleoside diphosphate kinase"/>
    <property type="match status" value="1"/>
</dbReference>
<feature type="active site" description="Pros-phosphohistidine intermediate" evidence="12">
    <location>
        <position position="115"/>
    </location>
</feature>
<accession>A0A0G0Q5Z1</accession>
<dbReference type="InterPro" id="IPR001564">
    <property type="entry name" value="Nucleoside_diP_kinase"/>
</dbReference>
<dbReference type="NCBIfam" id="NF001908">
    <property type="entry name" value="PRK00668.1"/>
    <property type="match status" value="1"/>
</dbReference>
<dbReference type="PROSITE" id="PS51374">
    <property type="entry name" value="NDPK_LIKE"/>
    <property type="match status" value="1"/>
</dbReference>
<proteinExistence type="inferred from homology"/>
<dbReference type="GO" id="GO:0006228">
    <property type="term" value="P:UTP biosynthetic process"/>
    <property type="evidence" value="ECO:0007669"/>
    <property type="project" value="InterPro"/>
</dbReference>
<organism evidence="15 16">
    <name type="scientific">Candidatus Gottesmanbacteria bacterium GW2011_GWC2_39_8</name>
    <dbReference type="NCBI Taxonomy" id="1618450"/>
    <lineage>
        <taxon>Bacteria</taxon>
        <taxon>Candidatus Gottesmaniibacteriota</taxon>
    </lineage>
</organism>